<dbReference type="Proteomes" id="UP000249794">
    <property type="component" value="Unassembled WGS sequence"/>
</dbReference>
<dbReference type="GO" id="GO:0004519">
    <property type="term" value="F:endonuclease activity"/>
    <property type="evidence" value="ECO:0007669"/>
    <property type="project" value="InterPro"/>
</dbReference>
<dbReference type="AlphaFoldDB" id="A0A2W4X0M0"/>
<sequence length="330" mass="38119">MAFIQAGQNWQFSTESDLEEVIWRNLPKLLNLRPLSRQFSISGKFCDILAIDESNQLVVIELKNTEDRYVVQQLVRYYNVIKAAETLPFKAAISEPRLLAIAPSFHADTLIDCQYSTLKVELITFALKTSKNGQLSLVLSDVAGSKLSALRLPKAPPATQPDISLPEAPRKLLNWLSHSSDAEYDWVMQMRKQLLSFDTRMKEIVTSTSIFYGRGKTKACCELRKERPIGGGNQAIAYFLWLPHPEYRPHVIRMMVNFNLQQQQIRHLLYCRHSYRISESWSFPSRPNIMGVMRGMPRFQEHYEPLLNAKRSIKSADIVELALRTWYKRL</sequence>
<evidence type="ECO:0000313" key="3">
    <source>
        <dbReference type="Proteomes" id="UP000249794"/>
    </source>
</evidence>
<dbReference type="InterPro" id="IPR011856">
    <property type="entry name" value="tRNA_endonuc-like_dom_sf"/>
</dbReference>
<accession>A0A2W4X0M0</accession>
<dbReference type="Gene3D" id="3.40.1350.10">
    <property type="match status" value="1"/>
</dbReference>
<dbReference type="GO" id="GO:0003676">
    <property type="term" value="F:nucleic acid binding"/>
    <property type="evidence" value="ECO:0007669"/>
    <property type="project" value="InterPro"/>
</dbReference>
<reference evidence="3" key="1">
    <citation type="submission" date="2018-04" db="EMBL/GenBank/DDBJ databases">
        <authorList>
            <person name="Cornet L."/>
        </authorList>
    </citation>
    <scope>NUCLEOTIDE SEQUENCE [LARGE SCALE GENOMIC DNA]</scope>
</reference>
<protein>
    <recommendedName>
        <fullName evidence="1">Endonuclease NucS C-terminal domain-containing protein</fullName>
    </recommendedName>
</protein>
<feature type="domain" description="Endonuclease NucS C-terminal" evidence="1">
    <location>
        <begin position="15"/>
        <end position="86"/>
    </location>
</feature>
<dbReference type="EMBL" id="QBMP01000182">
    <property type="protein sequence ID" value="PZO50726.1"/>
    <property type="molecule type" value="Genomic_DNA"/>
</dbReference>
<organism evidence="2 3">
    <name type="scientific">Phormidesmis priestleyi</name>
    <dbReference type="NCBI Taxonomy" id="268141"/>
    <lineage>
        <taxon>Bacteria</taxon>
        <taxon>Bacillati</taxon>
        <taxon>Cyanobacteriota</taxon>
        <taxon>Cyanophyceae</taxon>
        <taxon>Leptolyngbyales</taxon>
        <taxon>Leptolyngbyaceae</taxon>
        <taxon>Phormidesmis</taxon>
    </lineage>
</organism>
<evidence type="ECO:0000259" key="1">
    <source>
        <dbReference type="Pfam" id="PF01939"/>
    </source>
</evidence>
<dbReference type="Pfam" id="PF01939">
    <property type="entry name" value="NucS_C"/>
    <property type="match status" value="1"/>
</dbReference>
<comment type="caution">
    <text evidence="2">The sequence shown here is derived from an EMBL/GenBank/DDBJ whole genome shotgun (WGS) entry which is preliminary data.</text>
</comment>
<dbReference type="InterPro" id="IPR048301">
    <property type="entry name" value="NucS_C"/>
</dbReference>
<proteinExistence type="predicted"/>
<name>A0A2W4X0M0_9CYAN</name>
<gene>
    <name evidence="2" type="ORF">DCF15_15515</name>
</gene>
<reference evidence="2 3" key="2">
    <citation type="submission" date="2018-06" db="EMBL/GenBank/DDBJ databases">
        <title>Metagenomic assembly of (sub)arctic Cyanobacteria and their associated microbiome from non-axenic cultures.</title>
        <authorList>
            <person name="Baurain D."/>
        </authorList>
    </citation>
    <scope>NUCLEOTIDE SEQUENCE [LARGE SCALE GENOMIC DNA]</scope>
    <source>
        <strain evidence="2">ULC027bin1</strain>
    </source>
</reference>
<evidence type="ECO:0000313" key="2">
    <source>
        <dbReference type="EMBL" id="PZO50726.1"/>
    </source>
</evidence>